<dbReference type="Gene3D" id="1.20.1070.10">
    <property type="entry name" value="Rhodopsin 7-helix transmembrane proteins"/>
    <property type="match status" value="1"/>
</dbReference>
<gene>
    <name evidence="11" type="ORF">G5714_008227</name>
</gene>
<dbReference type="PANTHER" id="PTHR12011:SF435">
    <property type="entry name" value="ADHESION G PROTEIN-COUPLED RECEPTOR G1-RELATED"/>
    <property type="match status" value="1"/>
</dbReference>
<dbReference type="GO" id="GO:0005886">
    <property type="term" value="C:plasma membrane"/>
    <property type="evidence" value="ECO:0007669"/>
    <property type="project" value="TreeGrafter"/>
</dbReference>
<dbReference type="SMART" id="SM00303">
    <property type="entry name" value="GPS"/>
    <property type="match status" value="1"/>
</dbReference>
<dbReference type="PANTHER" id="PTHR12011">
    <property type="entry name" value="ADHESION G-PROTEIN COUPLED RECEPTOR"/>
    <property type="match status" value="1"/>
</dbReference>
<dbReference type="OrthoDB" id="8951579at2759"/>
<keyword evidence="12" id="KW-1185">Reference proteome</keyword>
<keyword evidence="8" id="KW-0732">Signal</keyword>
<dbReference type="Gene3D" id="2.60.220.50">
    <property type="match status" value="1"/>
</dbReference>
<evidence type="ECO:0000313" key="11">
    <source>
        <dbReference type="EMBL" id="KAF4111196.1"/>
    </source>
</evidence>
<evidence type="ECO:0000256" key="3">
    <source>
        <dbReference type="ARBA" id="ARBA00022989"/>
    </source>
</evidence>
<accession>A0A7J6CV62</accession>
<evidence type="ECO:0000256" key="8">
    <source>
        <dbReference type="SAM" id="SignalP"/>
    </source>
</evidence>
<dbReference type="GO" id="GO:0007166">
    <property type="term" value="P:cell surface receptor signaling pathway"/>
    <property type="evidence" value="ECO:0007669"/>
    <property type="project" value="InterPro"/>
</dbReference>
<feature type="region of interest" description="Disordered" evidence="6">
    <location>
        <begin position="633"/>
        <end position="655"/>
    </location>
</feature>
<dbReference type="PROSITE" id="PS50261">
    <property type="entry name" value="G_PROTEIN_RECEP_F2_4"/>
    <property type="match status" value="1"/>
</dbReference>
<dbReference type="PRINTS" id="PR00249">
    <property type="entry name" value="GPCRSECRETIN"/>
</dbReference>
<dbReference type="GO" id="GO:0004930">
    <property type="term" value="F:G protein-coupled receptor activity"/>
    <property type="evidence" value="ECO:0007669"/>
    <property type="project" value="InterPro"/>
</dbReference>
<keyword evidence="3 7" id="KW-1133">Transmembrane helix</keyword>
<evidence type="ECO:0000256" key="5">
    <source>
        <dbReference type="ARBA" id="ARBA00023157"/>
    </source>
</evidence>
<feature type="transmembrane region" description="Helical" evidence="7">
    <location>
        <begin position="366"/>
        <end position="390"/>
    </location>
</feature>
<dbReference type="GO" id="GO:0007189">
    <property type="term" value="P:adenylate cyclase-activating G protein-coupled receptor signaling pathway"/>
    <property type="evidence" value="ECO:0007669"/>
    <property type="project" value="TreeGrafter"/>
</dbReference>
<evidence type="ECO:0000313" key="12">
    <source>
        <dbReference type="Proteomes" id="UP000579812"/>
    </source>
</evidence>
<feature type="compositionally biased region" description="Low complexity" evidence="6">
    <location>
        <begin position="636"/>
        <end position="645"/>
    </location>
</feature>
<comment type="subcellular location">
    <subcellularLocation>
        <location evidence="1">Membrane</location>
        <topology evidence="1">Multi-pass membrane protein</topology>
    </subcellularLocation>
</comment>
<dbReference type="EMBL" id="JAAMOB010000007">
    <property type="protein sequence ID" value="KAF4111196.1"/>
    <property type="molecule type" value="Genomic_DNA"/>
</dbReference>
<comment type="caution">
    <text evidence="11">The sequence shown here is derived from an EMBL/GenBank/DDBJ whole genome shotgun (WGS) entry which is preliminary data.</text>
</comment>
<keyword evidence="2 7" id="KW-0812">Transmembrane</keyword>
<dbReference type="Pfam" id="PF00002">
    <property type="entry name" value="7tm_2"/>
    <property type="match status" value="1"/>
</dbReference>
<dbReference type="InterPro" id="IPR046338">
    <property type="entry name" value="GAIN_dom_sf"/>
</dbReference>
<dbReference type="AlphaFoldDB" id="A0A7J6CV62"/>
<evidence type="ECO:0000256" key="7">
    <source>
        <dbReference type="SAM" id="Phobius"/>
    </source>
</evidence>
<feature type="transmembrane region" description="Helical" evidence="7">
    <location>
        <begin position="443"/>
        <end position="466"/>
    </location>
</feature>
<feature type="signal peptide" evidence="8">
    <location>
        <begin position="1"/>
        <end position="23"/>
    </location>
</feature>
<reference evidence="11 12" key="1">
    <citation type="submission" date="2020-04" db="EMBL/GenBank/DDBJ databases">
        <title>Chromosome-level genome assembly of a cyprinid fish Onychostoma macrolepis by integration of Nanopore Sequencing, Bionano and Hi-C technology.</title>
        <authorList>
            <person name="Wang D."/>
        </authorList>
    </citation>
    <scope>NUCLEOTIDE SEQUENCE [LARGE SCALE GENOMIC DNA]</scope>
    <source>
        <strain evidence="11">SWU-2019</strain>
        <tissue evidence="11">Muscle</tissue>
    </source>
</reference>
<dbReference type="PROSITE" id="PS50221">
    <property type="entry name" value="GAIN_B"/>
    <property type="match status" value="1"/>
</dbReference>
<protein>
    <submittedName>
        <fullName evidence="11">Uncharacterized protein</fullName>
    </submittedName>
</protein>
<keyword evidence="4 7" id="KW-0472">Membrane</keyword>
<feature type="transmembrane region" description="Helical" evidence="7">
    <location>
        <begin position="478"/>
        <end position="497"/>
    </location>
</feature>
<dbReference type="InterPro" id="IPR017981">
    <property type="entry name" value="GPCR_2-like_7TM"/>
</dbReference>
<feature type="transmembrane region" description="Helical" evidence="7">
    <location>
        <begin position="537"/>
        <end position="559"/>
    </location>
</feature>
<evidence type="ECO:0000256" key="2">
    <source>
        <dbReference type="ARBA" id="ARBA00022692"/>
    </source>
</evidence>
<evidence type="ECO:0000259" key="9">
    <source>
        <dbReference type="PROSITE" id="PS50221"/>
    </source>
</evidence>
<feature type="transmembrane region" description="Helical" evidence="7">
    <location>
        <begin position="603"/>
        <end position="624"/>
    </location>
</feature>
<feature type="transmembrane region" description="Helical" evidence="7">
    <location>
        <begin position="571"/>
        <end position="591"/>
    </location>
</feature>
<dbReference type="Proteomes" id="UP000579812">
    <property type="component" value="Unassembled WGS sequence"/>
</dbReference>
<proteinExistence type="predicted"/>
<organism evidence="11 12">
    <name type="scientific">Onychostoma macrolepis</name>
    <dbReference type="NCBI Taxonomy" id="369639"/>
    <lineage>
        <taxon>Eukaryota</taxon>
        <taxon>Metazoa</taxon>
        <taxon>Chordata</taxon>
        <taxon>Craniata</taxon>
        <taxon>Vertebrata</taxon>
        <taxon>Euteleostomi</taxon>
        <taxon>Actinopterygii</taxon>
        <taxon>Neopterygii</taxon>
        <taxon>Teleostei</taxon>
        <taxon>Ostariophysi</taxon>
        <taxon>Cypriniformes</taxon>
        <taxon>Cyprinidae</taxon>
        <taxon>Acrossocheilinae</taxon>
        <taxon>Onychostoma</taxon>
    </lineage>
</organism>
<dbReference type="Pfam" id="PF01825">
    <property type="entry name" value="GPS"/>
    <property type="match status" value="1"/>
</dbReference>
<feature type="transmembrane region" description="Helical" evidence="7">
    <location>
        <begin position="411"/>
        <end position="431"/>
    </location>
</feature>
<dbReference type="InterPro" id="IPR057244">
    <property type="entry name" value="GAIN_B"/>
</dbReference>
<evidence type="ECO:0000256" key="4">
    <source>
        <dbReference type="ARBA" id="ARBA00023136"/>
    </source>
</evidence>
<keyword evidence="5" id="KW-1015">Disulfide bond</keyword>
<sequence>MEQNPKSVRMWIITCLLFILGQAMENDRDFKMCGTWRHGNASRNLKSDLKVGCKVIEISANESTLSIQGSITAKCTRSSSIPLESNPLQNPSHFCVFWEPLLDLMIVEVNGKKYTLCESHGLQGTCCTDLSLEDQKIATLYGIENGSIHGDTISYNVMELYRFRGDTINCKEKFCDEASQKRSGANMIEEVVMKSNKTGRVDLPCAQSTIIEIKEGFTGLNFTLPAPRTVAPNMTPTVYLPSCLKSQSTITSKVVCTYYKDKSLFQRGSSDAVLLDDIVGLSVENEIIKNLPEPVRIRFHHSALPANLSRRCVSWDTREDNEVTWKYDGCETEIHDTETECRCNHLTYFAILVQVEQKATVRHLEALTFITAVGCAVSLVSCLVLFYWLCKRSLYSKRVKKTQISLVHRGLVVAIFLLCLFFILTGTMANVGKKIVCQITGSLLHYALLSTLCWMAMEVFHTFLLIRKVFNSTLPTWIFYLVGFGLPVLLVGILLLIENVYDVDIYGERKIVPSDDVNNPYRMCWMLENDKSLLAHYIINVGLLAVVVSSGAVMLFLVVREIHNRPDWKKIHVAFLSIWGLTCLFGTTWGLGFLDFGPVSETILFIFCIINSLQGFFLMLRYYALERMKKKDRSISDGSSSGSSKQHMLQTYEKS</sequence>
<feature type="chain" id="PRO_5029729726" evidence="8">
    <location>
        <begin position="24"/>
        <end position="655"/>
    </location>
</feature>
<feature type="domain" description="GAIN-B" evidence="9">
    <location>
        <begin position="209"/>
        <end position="359"/>
    </location>
</feature>
<dbReference type="InterPro" id="IPR000203">
    <property type="entry name" value="GPS"/>
</dbReference>
<evidence type="ECO:0000259" key="10">
    <source>
        <dbReference type="PROSITE" id="PS50261"/>
    </source>
</evidence>
<dbReference type="InterPro" id="IPR000832">
    <property type="entry name" value="GPCR_2_secretin-like"/>
</dbReference>
<evidence type="ECO:0000256" key="1">
    <source>
        <dbReference type="ARBA" id="ARBA00004141"/>
    </source>
</evidence>
<dbReference type="FunFam" id="1.20.1070.10:FF:000493">
    <property type="entry name" value="Adhesion G protein-coupled receptor G1"/>
    <property type="match status" value="1"/>
</dbReference>
<evidence type="ECO:0000256" key="6">
    <source>
        <dbReference type="SAM" id="MobiDB-lite"/>
    </source>
</evidence>
<feature type="domain" description="G-protein coupled receptors family 2 profile 2" evidence="10">
    <location>
        <begin position="367"/>
        <end position="626"/>
    </location>
</feature>
<name>A0A7J6CV62_9TELE</name>